<dbReference type="AlphaFoldDB" id="A0A0C2VIB9"/>
<organism evidence="1 2">
    <name type="scientific">Jeotgalibacillus alimentarius</name>
    <dbReference type="NCBI Taxonomy" id="135826"/>
    <lineage>
        <taxon>Bacteria</taxon>
        <taxon>Bacillati</taxon>
        <taxon>Bacillota</taxon>
        <taxon>Bacilli</taxon>
        <taxon>Bacillales</taxon>
        <taxon>Caryophanaceae</taxon>
        <taxon>Jeotgalibacillus</taxon>
    </lineage>
</organism>
<dbReference type="EMBL" id="JXRQ01000019">
    <property type="protein sequence ID" value="KIL48607.1"/>
    <property type="molecule type" value="Genomic_DNA"/>
</dbReference>
<name>A0A0C2VIB9_9BACL</name>
<dbReference type="STRING" id="135826.KP77_22590"/>
<dbReference type="OrthoDB" id="2905288at2"/>
<sequence>MKKNNFFDWTIYLQEELTAVIDIPQKKMVILEKAIELNGLLWIDDENNLQIKPTWDCVISVNHQNRSVTIRHTETVFNIEE</sequence>
<reference evidence="1 2" key="1">
    <citation type="submission" date="2015-01" db="EMBL/GenBank/DDBJ databases">
        <title>Genome sequence of Jeotgalibacillus alimentarius.</title>
        <authorList>
            <person name="Goh K.M."/>
            <person name="Chan K.-G."/>
            <person name="Yaakop A.S."/>
            <person name="Ee R."/>
            <person name="Gan H.M."/>
            <person name="Chan C.S."/>
        </authorList>
    </citation>
    <scope>NUCLEOTIDE SEQUENCE [LARGE SCALE GENOMIC DNA]</scope>
    <source>
        <strain evidence="1 2">YKJ-13</strain>
    </source>
</reference>
<accession>A0A0C2VIB9</accession>
<evidence type="ECO:0000313" key="2">
    <source>
        <dbReference type="Proteomes" id="UP000031950"/>
    </source>
</evidence>
<keyword evidence="2" id="KW-1185">Reference proteome</keyword>
<gene>
    <name evidence="1" type="ORF">KP77_22590</name>
</gene>
<dbReference type="RefSeq" id="WP_041122828.1">
    <property type="nucleotide sequence ID" value="NZ_JXRQ01000019.1"/>
</dbReference>
<protein>
    <submittedName>
        <fullName evidence="1">Uncharacterized protein</fullName>
    </submittedName>
</protein>
<evidence type="ECO:0000313" key="1">
    <source>
        <dbReference type="EMBL" id="KIL48607.1"/>
    </source>
</evidence>
<dbReference type="Proteomes" id="UP000031950">
    <property type="component" value="Unassembled WGS sequence"/>
</dbReference>
<dbReference type="PATRIC" id="fig|135826.4.peg.2253"/>
<comment type="caution">
    <text evidence="1">The sequence shown here is derived from an EMBL/GenBank/DDBJ whole genome shotgun (WGS) entry which is preliminary data.</text>
</comment>
<proteinExistence type="predicted"/>